<evidence type="ECO:0000313" key="2">
    <source>
        <dbReference type="Proteomes" id="UP001330749"/>
    </source>
</evidence>
<protein>
    <submittedName>
        <fullName evidence="1">Uncharacterized protein</fullName>
    </submittedName>
</protein>
<dbReference type="EMBL" id="JARMQG010000084">
    <property type="protein sequence ID" value="MED3562308.1"/>
    <property type="molecule type" value="Genomic_DNA"/>
</dbReference>
<keyword evidence="2" id="KW-1185">Reference proteome</keyword>
<proteinExistence type="predicted"/>
<name>A0ABU6NAM1_9BACI</name>
<reference evidence="1 2" key="1">
    <citation type="submission" date="2023-03" db="EMBL/GenBank/DDBJ databases">
        <title>Bacillus Genome Sequencing.</title>
        <authorList>
            <person name="Dunlap C."/>
        </authorList>
    </citation>
    <scope>NUCLEOTIDE SEQUENCE [LARGE SCALE GENOMIC DNA]</scope>
    <source>
        <strain evidence="1 2">B-14544</strain>
    </source>
</reference>
<evidence type="ECO:0000313" key="1">
    <source>
        <dbReference type="EMBL" id="MED3562308.1"/>
    </source>
</evidence>
<comment type="caution">
    <text evidence="1">The sequence shown here is derived from an EMBL/GenBank/DDBJ whole genome shotgun (WGS) entry which is preliminary data.</text>
</comment>
<organism evidence="1 2">
    <name type="scientific">Bacillus xiapuensis</name>
    <dbReference type="NCBI Taxonomy" id="2014075"/>
    <lineage>
        <taxon>Bacteria</taxon>
        <taxon>Bacillati</taxon>
        <taxon>Bacillota</taxon>
        <taxon>Bacilli</taxon>
        <taxon>Bacillales</taxon>
        <taxon>Bacillaceae</taxon>
        <taxon>Bacillus</taxon>
    </lineage>
</organism>
<dbReference type="Proteomes" id="UP001330749">
    <property type="component" value="Unassembled WGS sequence"/>
</dbReference>
<sequence>MMKNILDFMTDLDSTGKWAKMTEFSMEDNDFKIVFSTINKWNKDGLLVPREFLEYGEAVMRYA</sequence>
<accession>A0ABU6NAM1</accession>
<dbReference type="RefSeq" id="WP_327967212.1">
    <property type="nucleotide sequence ID" value="NZ_JARMQG010000084.1"/>
</dbReference>
<gene>
    <name evidence="1" type="ORF">P4447_07555</name>
</gene>